<name>A0A6J5FRJ9_9BURK</name>
<dbReference type="AlphaFoldDB" id="A0A6J5FRJ9"/>
<proteinExistence type="predicted"/>
<feature type="region of interest" description="Disordered" evidence="1">
    <location>
        <begin position="1"/>
        <end position="45"/>
    </location>
</feature>
<evidence type="ECO:0000313" key="3">
    <source>
        <dbReference type="Proteomes" id="UP000494252"/>
    </source>
</evidence>
<organism evidence="2 3">
    <name type="scientific">Paraburkholderia fynbosensis</name>
    <dbReference type="NCBI Taxonomy" id="1200993"/>
    <lineage>
        <taxon>Bacteria</taxon>
        <taxon>Pseudomonadati</taxon>
        <taxon>Pseudomonadota</taxon>
        <taxon>Betaproteobacteria</taxon>
        <taxon>Burkholderiales</taxon>
        <taxon>Burkholderiaceae</taxon>
        <taxon>Paraburkholderia</taxon>
    </lineage>
</organism>
<reference evidence="2 3" key="1">
    <citation type="submission" date="2020-04" db="EMBL/GenBank/DDBJ databases">
        <authorList>
            <person name="De Canck E."/>
        </authorList>
    </citation>
    <scope>NUCLEOTIDE SEQUENCE [LARGE SCALE GENOMIC DNA]</scope>
    <source>
        <strain evidence="2 3">LMG 27177</strain>
    </source>
</reference>
<sequence length="45" mass="4617">MKQLDDSVPAHGRARKSALTTPSIAPRDGSAGLLGGRFGAERGNP</sequence>
<protein>
    <submittedName>
        <fullName evidence="2">Uncharacterized protein</fullName>
    </submittedName>
</protein>
<gene>
    <name evidence="2" type="ORF">LMG27177_01453</name>
</gene>
<accession>A0A6J5FRJ9</accession>
<keyword evidence="3" id="KW-1185">Reference proteome</keyword>
<dbReference type="Proteomes" id="UP000494252">
    <property type="component" value="Unassembled WGS sequence"/>
</dbReference>
<dbReference type="EMBL" id="CADIKI010000003">
    <property type="protein sequence ID" value="CAB3783243.1"/>
    <property type="molecule type" value="Genomic_DNA"/>
</dbReference>
<evidence type="ECO:0000256" key="1">
    <source>
        <dbReference type="SAM" id="MobiDB-lite"/>
    </source>
</evidence>
<evidence type="ECO:0000313" key="2">
    <source>
        <dbReference type="EMBL" id="CAB3783243.1"/>
    </source>
</evidence>